<reference evidence="2 3" key="2">
    <citation type="journal article" date="2015" name="Stand. Genomic Sci.">
        <title>Draft genome sequence of marine-derived Streptomyces sp. TP-A0598, a producer of anti-MRSA antibiotic lydicamycins.</title>
        <authorList>
            <person name="Komaki H."/>
            <person name="Ichikawa N."/>
            <person name="Hosoyama A."/>
            <person name="Fujita N."/>
            <person name="Igarashi Y."/>
        </authorList>
    </citation>
    <scope>NUCLEOTIDE SEQUENCE [LARGE SCALE GENOMIC DNA]</scope>
    <source>
        <strain evidence="2 3">NBRC 110027</strain>
    </source>
</reference>
<feature type="region of interest" description="Disordered" evidence="1">
    <location>
        <begin position="1"/>
        <end position="81"/>
    </location>
</feature>
<evidence type="ECO:0000256" key="1">
    <source>
        <dbReference type="SAM" id="MobiDB-lite"/>
    </source>
</evidence>
<accession>A0A0P4RB91</accession>
<evidence type="ECO:0000313" key="3">
    <source>
        <dbReference type="Proteomes" id="UP000048965"/>
    </source>
</evidence>
<organism evidence="2 3">
    <name type="scientific">Streptomyces lydicamycinicus</name>
    <dbReference type="NCBI Taxonomy" id="1546107"/>
    <lineage>
        <taxon>Bacteria</taxon>
        <taxon>Bacillati</taxon>
        <taxon>Actinomycetota</taxon>
        <taxon>Actinomycetes</taxon>
        <taxon>Kitasatosporales</taxon>
        <taxon>Streptomycetaceae</taxon>
        <taxon>Streptomyces</taxon>
    </lineage>
</organism>
<feature type="compositionally biased region" description="Low complexity" evidence="1">
    <location>
        <begin position="28"/>
        <end position="38"/>
    </location>
</feature>
<proteinExistence type="predicted"/>
<dbReference type="EMBL" id="BBNO01000007">
    <property type="protein sequence ID" value="GAO10807.1"/>
    <property type="molecule type" value="Genomic_DNA"/>
</dbReference>
<name>A0A0P4RB91_9ACTN</name>
<dbReference type="AlphaFoldDB" id="A0A0P4RB91"/>
<dbReference type="Proteomes" id="UP000048965">
    <property type="component" value="Unassembled WGS sequence"/>
</dbReference>
<evidence type="ECO:0000313" key="2">
    <source>
        <dbReference type="EMBL" id="GAO10807.1"/>
    </source>
</evidence>
<protein>
    <submittedName>
        <fullName evidence="2">Uncharacterized protein</fullName>
    </submittedName>
</protein>
<keyword evidence="3" id="KW-1185">Reference proteome</keyword>
<gene>
    <name evidence="2" type="ORF">TPA0598_07_05310</name>
</gene>
<reference evidence="3" key="1">
    <citation type="submission" date="2014-09" db="EMBL/GenBank/DDBJ databases">
        <title>Whole genome shotgun sequence of Streptomyces sp. NBRC 110027.</title>
        <authorList>
            <person name="Komaki H."/>
            <person name="Ichikawa N."/>
            <person name="Katano-Makiyama Y."/>
            <person name="Hosoyama A."/>
            <person name="Hashimoto M."/>
            <person name="Uohara A."/>
            <person name="Kitahashi Y."/>
            <person name="Ohji S."/>
            <person name="Kimura A."/>
            <person name="Yamazoe A."/>
            <person name="Igarashi Y."/>
            <person name="Fujita N."/>
        </authorList>
    </citation>
    <scope>NUCLEOTIDE SEQUENCE [LARGE SCALE GENOMIC DNA]</scope>
    <source>
        <strain evidence="3">NBRC 110027</strain>
    </source>
</reference>
<sequence>MPPAAQDAAAYGSLGEGRAEVRAGPGAGDQAAAGVPPGDHLDPGDGAAEGTVRSDVAGRAEDEPVAGRAGEGGLDGAGDARGFRVAPGGVLLFPQLGPAAQPEWEARGPADLLGHGVSSCA</sequence>
<comment type="caution">
    <text evidence="2">The sequence shown here is derived from an EMBL/GenBank/DDBJ whole genome shotgun (WGS) entry which is preliminary data.</text>
</comment>